<gene>
    <name evidence="1" type="ORF">ACFSR5_03670</name>
</gene>
<protein>
    <submittedName>
        <fullName evidence="1">Uncharacterized protein</fullName>
    </submittedName>
</protein>
<evidence type="ECO:0000313" key="1">
    <source>
        <dbReference type="EMBL" id="MFD2546741.1"/>
    </source>
</evidence>
<keyword evidence="2" id="KW-1185">Reference proteome</keyword>
<proteinExistence type="predicted"/>
<dbReference type="EMBL" id="JBHULR010000003">
    <property type="protein sequence ID" value="MFD2546741.1"/>
    <property type="molecule type" value="Genomic_DNA"/>
</dbReference>
<comment type="caution">
    <text evidence="1">The sequence shown here is derived from an EMBL/GenBank/DDBJ whole genome shotgun (WGS) entry which is preliminary data.</text>
</comment>
<reference evidence="2" key="1">
    <citation type="journal article" date="2019" name="Int. J. Syst. Evol. Microbiol.">
        <title>The Global Catalogue of Microorganisms (GCM) 10K type strain sequencing project: providing services to taxonomists for standard genome sequencing and annotation.</title>
        <authorList>
            <consortium name="The Broad Institute Genomics Platform"/>
            <consortium name="The Broad Institute Genome Sequencing Center for Infectious Disease"/>
            <person name="Wu L."/>
            <person name="Ma J."/>
        </authorList>
    </citation>
    <scope>NUCLEOTIDE SEQUENCE [LARGE SCALE GENOMIC DNA]</scope>
    <source>
        <strain evidence="2">KCTC 42662</strain>
    </source>
</reference>
<name>A0ABW5KGW1_9SPHI</name>
<evidence type="ECO:0000313" key="2">
    <source>
        <dbReference type="Proteomes" id="UP001597545"/>
    </source>
</evidence>
<sequence length="159" mass="18580">MENLPEKFMHIKGWGVDADPLNEPTYPMRNADAEGTTALWERPQQQQPFVEILHSNERPNLSAVFGDTLPPQGLSGHIRRFAFQHSESRYRHWLPLLFADRINELEGLIDDIQRGKWPNIFRERGWKARWKYQKKDTVVKAAGILIVLVCISLYRKKTT</sequence>
<accession>A0ABW5KGW1</accession>
<dbReference type="RefSeq" id="WP_380900829.1">
    <property type="nucleotide sequence ID" value="NZ_JBHUEG010000007.1"/>
</dbReference>
<organism evidence="1 2">
    <name type="scientific">Sphingobacterium suaedae</name>
    <dbReference type="NCBI Taxonomy" id="1686402"/>
    <lineage>
        <taxon>Bacteria</taxon>
        <taxon>Pseudomonadati</taxon>
        <taxon>Bacteroidota</taxon>
        <taxon>Sphingobacteriia</taxon>
        <taxon>Sphingobacteriales</taxon>
        <taxon>Sphingobacteriaceae</taxon>
        <taxon>Sphingobacterium</taxon>
    </lineage>
</organism>
<dbReference type="Proteomes" id="UP001597545">
    <property type="component" value="Unassembled WGS sequence"/>
</dbReference>